<evidence type="ECO:0000313" key="1">
    <source>
        <dbReference type="EMBL" id="OIK04509.1"/>
    </source>
</evidence>
<protein>
    <submittedName>
        <fullName evidence="1">Uncharacterized protein</fullName>
    </submittedName>
</protein>
<organism evidence="1 2">
    <name type="scientific">Streptomyces monashensis</name>
    <dbReference type="NCBI Taxonomy" id="1678012"/>
    <lineage>
        <taxon>Bacteria</taxon>
        <taxon>Bacillati</taxon>
        <taxon>Actinomycetota</taxon>
        <taxon>Actinomycetes</taxon>
        <taxon>Kitasatosporales</taxon>
        <taxon>Streptomycetaceae</taxon>
        <taxon>Streptomyces</taxon>
    </lineage>
</organism>
<gene>
    <name evidence="1" type="ORF">BIV23_17295</name>
</gene>
<proteinExistence type="predicted"/>
<dbReference type="AlphaFoldDB" id="A0A1S2QEC0"/>
<keyword evidence="2" id="KW-1185">Reference proteome</keyword>
<evidence type="ECO:0000313" key="2">
    <source>
        <dbReference type="Proteomes" id="UP000179642"/>
    </source>
</evidence>
<sequence>MAAGLADEDALRRALLSPQLLTGGIAEFETTLGVEAWLRGLEHQHTPGGTREMNSAPTTR</sequence>
<dbReference type="Proteomes" id="UP000179642">
    <property type="component" value="Unassembled WGS sequence"/>
</dbReference>
<name>A0A1S2QEC0_9ACTN</name>
<reference evidence="1 2" key="1">
    <citation type="submission" date="2016-10" db="EMBL/GenBank/DDBJ databases">
        <title>Genome sequence of Streptomyces sp. MUSC 1.</title>
        <authorList>
            <person name="Lee L.-H."/>
            <person name="Ser H.-L."/>
            <person name="Law J.W.-F."/>
        </authorList>
    </citation>
    <scope>NUCLEOTIDE SEQUENCE [LARGE SCALE GENOMIC DNA]</scope>
    <source>
        <strain evidence="1 2">MUSC 1</strain>
    </source>
</reference>
<comment type="caution">
    <text evidence="1">The sequence shown here is derived from an EMBL/GenBank/DDBJ whole genome shotgun (WGS) entry which is preliminary data.</text>
</comment>
<dbReference type="EMBL" id="MLYO01000027">
    <property type="protein sequence ID" value="OIK04509.1"/>
    <property type="molecule type" value="Genomic_DNA"/>
</dbReference>
<accession>A0A1S2QEC0</accession>